<dbReference type="EMBL" id="JAATIQ010000190">
    <property type="protein sequence ID" value="KAF4372177.1"/>
    <property type="molecule type" value="Genomic_DNA"/>
</dbReference>
<dbReference type="AlphaFoldDB" id="A0A7J6FNH0"/>
<comment type="caution">
    <text evidence="1">The sequence shown here is derived from an EMBL/GenBank/DDBJ whole genome shotgun (WGS) entry which is preliminary data.</text>
</comment>
<dbReference type="Proteomes" id="UP000583929">
    <property type="component" value="Unassembled WGS sequence"/>
</dbReference>
<organism evidence="1 2">
    <name type="scientific">Cannabis sativa</name>
    <name type="common">Hemp</name>
    <name type="synonym">Marijuana</name>
    <dbReference type="NCBI Taxonomy" id="3483"/>
    <lineage>
        <taxon>Eukaryota</taxon>
        <taxon>Viridiplantae</taxon>
        <taxon>Streptophyta</taxon>
        <taxon>Embryophyta</taxon>
        <taxon>Tracheophyta</taxon>
        <taxon>Spermatophyta</taxon>
        <taxon>Magnoliopsida</taxon>
        <taxon>eudicotyledons</taxon>
        <taxon>Gunneridae</taxon>
        <taxon>Pentapetalae</taxon>
        <taxon>rosids</taxon>
        <taxon>fabids</taxon>
        <taxon>Rosales</taxon>
        <taxon>Cannabaceae</taxon>
        <taxon>Cannabis</taxon>
    </lineage>
</organism>
<proteinExistence type="predicted"/>
<evidence type="ECO:0000313" key="2">
    <source>
        <dbReference type="Proteomes" id="UP000583929"/>
    </source>
</evidence>
<reference evidence="1 2" key="1">
    <citation type="journal article" date="2020" name="bioRxiv">
        <title>Sequence and annotation of 42 cannabis genomes reveals extensive copy number variation in cannabinoid synthesis and pathogen resistance genes.</title>
        <authorList>
            <person name="Mckernan K.J."/>
            <person name="Helbert Y."/>
            <person name="Kane L.T."/>
            <person name="Ebling H."/>
            <person name="Zhang L."/>
            <person name="Liu B."/>
            <person name="Eaton Z."/>
            <person name="Mclaughlin S."/>
            <person name="Kingan S."/>
            <person name="Baybayan P."/>
            <person name="Concepcion G."/>
            <person name="Jordan M."/>
            <person name="Riva A."/>
            <person name="Barbazuk W."/>
            <person name="Harkins T."/>
        </authorList>
    </citation>
    <scope>NUCLEOTIDE SEQUENCE [LARGE SCALE GENOMIC DNA]</scope>
    <source>
        <strain evidence="2">cv. Jamaican Lion 4</strain>
        <tissue evidence="1">Leaf</tissue>
    </source>
</reference>
<protein>
    <submittedName>
        <fullName evidence="1">Uncharacterized protein</fullName>
    </submittedName>
</protein>
<gene>
    <name evidence="1" type="ORF">G4B88_016233</name>
</gene>
<keyword evidence="2" id="KW-1185">Reference proteome</keyword>
<accession>A0A7J6FNH0</accession>
<name>A0A7J6FNH0_CANSA</name>
<sequence>MSGKAFCKCSEGWSCVITRTVGPTLAKSSPNAAEDAVVLSADGTVCQELNIVEEGGKKGEAYCECGEGWKCVISKLEGPDVGKPYYECAEKSCVCTTTTTSTA</sequence>
<evidence type="ECO:0000313" key="1">
    <source>
        <dbReference type="EMBL" id="KAF4372177.1"/>
    </source>
</evidence>